<dbReference type="EnsemblPlants" id="evm.model.01.2539">
    <property type="protein sequence ID" value="cds.evm.model.01.2539"/>
    <property type="gene ID" value="evm.TU.01.2539"/>
</dbReference>
<dbReference type="Proteomes" id="UP000596661">
    <property type="component" value="Chromosome 1"/>
</dbReference>
<proteinExistence type="predicted"/>
<dbReference type="Gramene" id="evm.model.01.2539">
    <property type="protein sequence ID" value="cds.evm.model.01.2539"/>
    <property type="gene ID" value="evm.TU.01.2539"/>
</dbReference>
<dbReference type="EMBL" id="UZAU01000073">
    <property type="status" value="NOT_ANNOTATED_CDS"/>
    <property type="molecule type" value="Genomic_DNA"/>
</dbReference>
<keyword evidence="2" id="KW-1185">Reference proteome</keyword>
<reference evidence="1" key="2">
    <citation type="submission" date="2021-03" db="UniProtKB">
        <authorList>
            <consortium name="EnsemblPlants"/>
        </authorList>
    </citation>
    <scope>IDENTIFICATION</scope>
</reference>
<dbReference type="AlphaFoldDB" id="A0A803NLK4"/>
<reference evidence="1" key="1">
    <citation type="submission" date="2018-11" db="EMBL/GenBank/DDBJ databases">
        <authorList>
            <person name="Grassa J C."/>
        </authorList>
    </citation>
    <scope>NUCLEOTIDE SEQUENCE [LARGE SCALE GENOMIC DNA]</scope>
</reference>
<sequence length="142" mass="16078">MLDSTGAAFVDELERSDSFIPTSISEEETTATRARQGSLSTNKIDRMVQELAELAMVKIRDRESTVSGQDYLVHSRHAPDIEVEKMGEDFEMEYVQGEPTMEVFSYFYHIKSVGHDNGFYCFSKWANFEINGVEGIISNMGD</sequence>
<evidence type="ECO:0000313" key="1">
    <source>
        <dbReference type="EnsemblPlants" id="cds.evm.model.01.2539"/>
    </source>
</evidence>
<protein>
    <submittedName>
        <fullName evidence="1">Uncharacterized protein</fullName>
    </submittedName>
</protein>
<name>A0A803NLK4_CANSA</name>
<evidence type="ECO:0000313" key="2">
    <source>
        <dbReference type="Proteomes" id="UP000596661"/>
    </source>
</evidence>
<organism evidence="1 2">
    <name type="scientific">Cannabis sativa</name>
    <name type="common">Hemp</name>
    <name type="synonym">Marijuana</name>
    <dbReference type="NCBI Taxonomy" id="3483"/>
    <lineage>
        <taxon>Eukaryota</taxon>
        <taxon>Viridiplantae</taxon>
        <taxon>Streptophyta</taxon>
        <taxon>Embryophyta</taxon>
        <taxon>Tracheophyta</taxon>
        <taxon>Spermatophyta</taxon>
        <taxon>Magnoliopsida</taxon>
        <taxon>eudicotyledons</taxon>
        <taxon>Gunneridae</taxon>
        <taxon>Pentapetalae</taxon>
        <taxon>rosids</taxon>
        <taxon>fabids</taxon>
        <taxon>Rosales</taxon>
        <taxon>Cannabaceae</taxon>
        <taxon>Cannabis</taxon>
    </lineage>
</organism>
<accession>A0A803NLK4</accession>